<dbReference type="Gene3D" id="1.10.10.1590">
    <property type="entry name" value="NADH-quinone oxidoreductase subunit E"/>
    <property type="match status" value="1"/>
</dbReference>
<proteinExistence type="inferred from homology"/>
<dbReference type="PANTHER" id="PTHR43342:SF1">
    <property type="entry name" value="BIFURCATING [FEFE] HYDROGENASE GAMMA SUBUNIT"/>
    <property type="match status" value="1"/>
</dbReference>
<dbReference type="InterPro" id="IPR041921">
    <property type="entry name" value="NuoE_N"/>
</dbReference>
<name>A0A101FHT0_9THEO</name>
<sequence>MITVDLREDELKVIREETEAILKHHETGRQELIPVIQEVQERLGYLPKEAMQQIAEAMGIPEVDVYGVATFYNQFRLNPPGKHQIKVCMGTACHMMGGHIILDSFERRLEIKEGETTPDREFSLERVACVGCCALAPVVVVDEKVEAKVSPIRVDGILLAFEMQKAEQEKGKEKNPEEGGQEN</sequence>
<gene>
    <name evidence="8" type="ORF">XD66_0005</name>
</gene>
<keyword evidence="8" id="KW-0830">Ubiquinone</keyword>
<comment type="caution">
    <text evidence="8">The sequence shown here is derived from an EMBL/GenBank/DDBJ whole genome shotgun (WGS) entry which is preliminary data.</text>
</comment>
<dbReference type="Proteomes" id="UP000053326">
    <property type="component" value="Unassembled WGS sequence"/>
</dbReference>
<evidence type="ECO:0000256" key="1">
    <source>
        <dbReference type="ARBA" id="ARBA00010643"/>
    </source>
</evidence>
<reference evidence="9" key="1">
    <citation type="journal article" date="2015" name="MBio">
        <title>Genome-Resolved Metagenomic Analysis Reveals Roles for Candidate Phyla and Other Microbial Community Members in Biogeochemical Transformations in Oil Reservoirs.</title>
        <authorList>
            <person name="Hu P."/>
            <person name="Tom L."/>
            <person name="Singh A."/>
            <person name="Thomas B.C."/>
            <person name="Baker B.J."/>
            <person name="Piceno Y.M."/>
            <person name="Andersen G.L."/>
            <person name="Banfield J.F."/>
        </authorList>
    </citation>
    <scope>NUCLEOTIDE SEQUENCE [LARGE SCALE GENOMIC DNA]</scope>
</reference>
<dbReference type="Pfam" id="PF01257">
    <property type="entry name" value="2Fe-2S_thioredx"/>
    <property type="match status" value="1"/>
</dbReference>
<dbReference type="PATRIC" id="fig|85874.4.peg.457"/>
<comment type="cofactor">
    <cofactor evidence="6">
        <name>[2Fe-2S] cluster</name>
        <dbReference type="ChEBI" id="CHEBI:190135"/>
    </cofactor>
</comment>
<keyword evidence="4 7" id="KW-0408">Iron</keyword>
<protein>
    <submittedName>
        <fullName evidence="8">NADH dehydrogenase [ubiquinone] flavoprotein 2</fullName>
    </submittedName>
</protein>
<dbReference type="InterPro" id="IPR042128">
    <property type="entry name" value="NuoE_dom"/>
</dbReference>
<comment type="cofactor">
    <cofactor evidence="7">
        <name>[2Fe-2S] cluster</name>
        <dbReference type="ChEBI" id="CHEBI:190135"/>
    </cofactor>
    <text evidence="7">Binds 1 [2Fe-2S] cluster.</text>
</comment>
<dbReference type="NCBIfam" id="NF005722">
    <property type="entry name" value="PRK07539.1-2"/>
    <property type="match status" value="1"/>
</dbReference>
<dbReference type="GO" id="GO:0046872">
    <property type="term" value="F:metal ion binding"/>
    <property type="evidence" value="ECO:0007669"/>
    <property type="project" value="UniProtKB-KW"/>
</dbReference>
<dbReference type="AlphaFoldDB" id="A0A101FHT0"/>
<evidence type="ECO:0000256" key="4">
    <source>
        <dbReference type="ARBA" id="ARBA00023004"/>
    </source>
</evidence>
<feature type="binding site" evidence="7">
    <location>
        <position position="133"/>
    </location>
    <ligand>
        <name>[2Fe-2S] cluster</name>
        <dbReference type="ChEBI" id="CHEBI:190135"/>
    </ligand>
</feature>
<feature type="binding site" evidence="7">
    <location>
        <position position="129"/>
    </location>
    <ligand>
        <name>[2Fe-2S] cluster</name>
        <dbReference type="ChEBI" id="CHEBI:190135"/>
    </ligand>
</feature>
<evidence type="ECO:0000256" key="2">
    <source>
        <dbReference type="ARBA" id="ARBA00022714"/>
    </source>
</evidence>
<evidence type="ECO:0000313" key="8">
    <source>
        <dbReference type="EMBL" id="KUK37272.1"/>
    </source>
</evidence>
<accession>A0A101FHT0</accession>
<dbReference type="FunFam" id="1.10.10.1590:FF:000001">
    <property type="entry name" value="NADH-quinone oxidoreductase subunit E"/>
    <property type="match status" value="1"/>
</dbReference>
<evidence type="ECO:0000256" key="3">
    <source>
        <dbReference type="ARBA" id="ARBA00022723"/>
    </source>
</evidence>
<evidence type="ECO:0000313" key="9">
    <source>
        <dbReference type="Proteomes" id="UP000053326"/>
    </source>
</evidence>
<dbReference type="GO" id="GO:0051537">
    <property type="term" value="F:2 iron, 2 sulfur cluster binding"/>
    <property type="evidence" value="ECO:0007669"/>
    <property type="project" value="UniProtKB-KW"/>
</dbReference>
<dbReference type="InterPro" id="IPR028431">
    <property type="entry name" value="NADP_DH_HndA-like"/>
</dbReference>
<evidence type="ECO:0000256" key="6">
    <source>
        <dbReference type="ARBA" id="ARBA00034078"/>
    </source>
</evidence>
<dbReference type="CDD" id="cd03064">
    <property type="entry name" value="TRX_Fd_NuoE"/>
    <property type="match status" value="1"/>
</dbReference>
<dbReference type="Gene3D" id="3.40.30.10">
    <property type="entry name" value="Glutaredoxin"/>
    <property type="match status" value="1"/>
</dbReference>
<feature type="binding site" evidence="7">
    <location>
        <position position="88"/>
    </location>
    <ligand>
        <name>[2Fe-2S] cluster</name>
        <dbReference type="ChEBI" id="CHEBI:190135"/>
    </ligand>
</feature>
<dbReference type="SUPFAM" id="SSF52833">
    <property type="entry name" value="Thioredoxin-like"/>
    <property type="match status" value="1"/>
</dbReference>
<dbReference type="EMBL" id="LGFO01000001">
    <property type="protein sequence ID" value="KUK37272.1"/>
    <property type="molecule type" value="Genomic_DNA"/>
</dbReference>
<dbReference type="PANTHER" id="PTHR43342">
    <property type="entry name" value="NADH-QUINONE OXIDOREDUCTASE, E SUBUNIT"/>
    <property type="match status" value="1"/>
</dbReference>
<keyword evidence="3 7" id="KW-0479">Metal-binding</keyword>
<dbReference type="InterPro" id="IPR002023">
    <property type="entry name" value="NuoE-like"/>
</dbReference>
<organism evidence="8 9">
    <name type="scientific">Thermacetogenium phaeum</name>
    <dbReference type="NCBI Taxonomy" id="85874"/>
    <lineage>
        <taxon>Bacteria</taxon>
        <taxon>Bacillati</taxon>
        <taxon>Bacillota</taxon>
        <taxon>Clostridia</taxon>
        <taxon>Thermoanaerobacterales</taxon>
        <taxon>Thermoanaerobacteraceae</taxon>
        <taxon>Thermacetogenium</taxon>
    </lineage>
</organism>
<dbReference type="InterPro" id="IPR036249">
    <property type="entry name" value="Thioredoxin-like_sf"/>
</dbReference>
<dbReference type="PIRSF" id="PIRSF000216">
    <property type="entry name" value="NADH_DH_24kDa"/>
    <property type="match status" value="1"/>
</dbReference>
<evidence type="ECO:0000256" key="5">
    <source>
        <dbReference type="ARBA" id="ARBA00023014"/>
    </source>
</evidence>
<keyword evidence="2 7" id="KW-0001">2Fe-2S</keyword>
<dbReference type="GO" id="GO:0016491">
    <property type="term" value="F:oxidoreductase activity"/>
    <property type="evidence" value="ECO:0007669"/>
    <property type="project" value="InterPro"/>
</dbReference>
<evidence type="ECO:0000256" key="7">
    <source>
        <dbReference type="PIRSR" id="PIRSR000216-1"/>
    </source>
</evidence>
<comment type="similarity">
    <text evidence="1">Belongs to the complex I 24 kDa subunit family.</text>
</comment>
<keyword evidence="5 7" id="KW-0411">Iron-sulfur</keyword>
<feature type="binding site" evidence="7">
    <location>
        <position position="93"/>
    </location>
    <ligand>
        <name>[2Fe-2S] cluster</name>
        <dbReference type="ChEBI" id="CHEBI:190135"/>
    </ligand>
</feature>